<dbReference type="InterPro" id="IPR052042">
    <property type="entry name" value="Tail_sheath_structural"/>
</dbReference>
<name>A0A5C4YEN2_CAMJU</name>
<dbReference type="RefSeq" id="WP_251831475.1">
    <property type="nucleotide sequence ID" value="NZ_VEVS01000018.1"/>
</dbReference>
<accession>A0A5C4YEN2</accession>
<dbReference type="PANTHER" id="PTHR35861">
    <property type="match status" value="1"/>
</dbReference>
<comment type="caution">
    <text evidence="1">The sequence shown here is derived from an EMBL/GenBank/DDBJ whole genome shotgun (WGS) entry which is preliminary data.</text>
</comment>
<dbReference type="AlphaFoldDB" id="A0A5C4YEN2"/>
<evidence type="ECO:0000313" key="1">
    <source>
        <dbReference type="EMBL" id="TNO41516.1"/>
    </source>
</evidence>
<gene>
    <name evidence="1" type="ORF">FH034_05880</name>
</gene>
<proteinExistence type="predicted"/>
<dbReference type="Proteomes" id="UP000312397">
    <property type="component" value="Unassembled WGS sequence"/>
</dbReference>
<evidence type="ECO:0000313" key="2">
    <source>
        <dbReference type="Proteomes" id="UP000312397"/>
    </source>
</evidence>
<dbReference type="EMBL" id="VEVS01000018">
    <property type="protein sequence ID" value="TNO41516.1"/>
    <property type="molecule type" value="Genomic_DNA"/>
</dbReference>
<dbReference type="PANTHER" id="PTHR35861:SF1">
    <property type="entry name" value="PHAGE TAIL SHEATH PROTEIN"/>
    <property type="match status" value="1"/>
</dbReference>
<reference evidence="1 2" key="1">
    <citation type="submission" date="2019-06" db="EMBL/GenBank/DDBJ databases">
        <title>Epidemiology of MDR Campylobacter spp.</title>
        <authorList>
            <person name="Addetia A."/>
            <person name="Greninger A."/>
            <person name="Fang F."/>
        </authorList>
    </citation>
    <scope>NUCLEOTIDE SEQUENCE [LARGE SCALE GENOMIC DNA]</scope>
    <source>
        <strain evidence="1 2">HMC314</strain>
    </source>
</reference>
<sequence>MPANYGVNFNISNGAASPIKVQSDTPIGIAASLKGASKEMIYTKAGYESVDSFPIFAFSNVSKAKEFINDLIKENNLQDFRLLDTLECINLQNVSNVIIISFFEESEESENTLTPIVNAIEAFKKAKHKTGFSPDLIIAPYYSHEAGVKAKLESVASSMNITAIVDLYARNVGEAINIMEAFSSKRLIATWPQVQILNTQGKYAYVPQSPIIAGLIAHTDGDKEYGFSDSYSNRVMNGVTGTEYFIEFINGFDCDADRLRNAHISTCILGEGYRSWGGESSHEDTIWQDLARVRTFDRIALAGQKAAFKAIDKKASQLYFIKISIEELLRDLKGAKVLIGYEVSWDEERNTDANVSAGKFYLNIKMMNNPIVKQITLEFIYSDEWVSDLIKTISADS</sequence>
<organism evidence="1 2">
    <name type="scientific">Campylobacter jejuni</name>
    <dbReference type="NCBI Taxonomy" id="197"/>
    <lineage>
        <taxon>Bacteria</taxon>
        <taxon>Pseudomonadati</taxon>
        <taxon>Campylobacterota</taxon>
        <taxon>Epsilonproteobacteria</taxon>
        <taxon>Campylobacterales</taxon>
        <taxon>Campylobacteraceae</taxon>
        <taxon>Campylobacter</taxon>
    </lineage>
</organism>
<protein>
    <submittedName>
        <fullName evidence="1">Phage tail sheath family protein</fullName>
    </submittedName>
</protein>